<name>A0A6M7UTT9_9HYPH</name>
<dbReference type="EMBL" id="CP033361">
    <property type="protein sequence ID" value="QKC79360.1"/>
    <property type="molecule type" value="Genomic_DNA"/>
</dbReference>
<dbReference type="Proteomes" id="UP000503339">
    <property type="component" value="Chromosome"/>
</dbReference>
<dbReference type="KEGG" id="merd:EB233_31160"/>
<proteinExistence type="predicted"/>
<sequence length="118" mass="13021">MTGSVAVDAEDKAHAQREVFYRNASGGALERTLQLLPAGSTHVIRGDYSFHCLALSTGMLLSDRVAGFGERDVQQITEKFQPVRGRQLAHLVESADDDAKGFNASFCTLLVRRSRLRR</sequence>
<organism evidence="1 2">
    <name type="scientific">Mesorhizobium erdmanii</name>
    <dbReference type="NCBI Taxonomy" id="1777866"/>
    <lineage>
        <taxon>Bacteria</taxon>
        <taxon>Pseudomonadati</taxon>
        <taxon>Pseudomonadota</taxon>
        <taxon>Alphaproteobacteria</taxon>
        <taxon>Hyphomicrobiales</taxon>
        <taxon>Phyllobacteriaceae</taxon>
        <taxon>Mesorhizobium</taxon>
    </lineage>
</organism>
<dbReference type="AlphaFoldDB" id="A0A6M7UTT9"/>
<gene>
    <name evidence="1" type="ORF">EB233_31160</name>
</gene>
<reference evidence="1 2" key="1">
    <citation type="submission" date="2018-10" db="EMBL/GenBank/DDBJ databases">
        <authorList>
            <person name="Perry B.J."/>
            <person name="Sullivan J.T."/>
            <person name="Murphy R.J.T."/>
            <person name="Ramsay J.P."/>
            <person name="Ronson C.W."/>
        </authorList>
    </citation>
    <scope>NUCLEOTIDE SEQUENCE [LARGE SCALE GENOMIC DNA]</scope>
    <source>
        <strain evidence="1 2">NZP2014</strain>
    </source>
</reference>
<accession>A0A6M7UTT9</accession>
<protein>
    <submittedName>
        <fullName evidence="1">Uncharacterized protein</fullName>
    </submittedName>
</protein>
<evidence type="ECO:0000313" key="2">
    <source>
        <dbReference type="Proteomes" id="UP000503339"/>
    </source>
</evidence>
<keyword evidence="2" id="KW-1185">Reference proteome</keyword>
<evidence type="ECO:0000313" key="1">
    <source>
        <dbReference type="EMBL" id="QKC79360.1"/>
    </source>
</evidence>